<comment type="caution">
    <text evidence="3">The sequence shown here is derived from an EMBL/GenBank/DDBJ whole genome shotgun (WGS) entry which is preliminary data.</text>
</comment>
<comment type="similarity">
    <text evidence="1">Belongs to the short-chain dehydrogenases/reductases (SDR) family.</text>
</comment>
<organism evidence="3 4">
    <name type="scientific">Teichococcus deserti</name>
    <dbReference type="NCBI Taxonomy" id="1817963"/>
    <lineage>
        <taxon>Bacteria</taxon>
        <taxon>Pseudomonadati</taxon>
        <taxon>Pseudomonadota</taxon>
        <taxon>Alphaproteobacteria</taxon>
        <taxon>Acetobacterales</taxon>
        <taxon>Roseomonadaceae</taxon>
        <taxon>Roseomonas</taxon>
    </lineage>
</organism>
<dbReference type="RefSeq" id="WP_076958326.1">
    <property type="nucleotide sequence ID" value="NZ_MLCO01000160.1"/>
</dbReference>
<dbReference type="SMART" id="SM00822">
    <property type="entry name" value="PKS_KR"/>
    <property type="match status" value="1"/>
</dbReference>
<evidence type="ECO:0000259" key="2">
    <source>
        <dbReference type="SMART" id="SM00822"/>
    </source>
</evidence>
<name>A0A1V2H031_9PROT</name>
<dbReference type="SUPFAM" id="SSF51735">
    <property type="entry name" value="NAD(P)-binding Rossmann-fold domains"/>
    <property type="match status" value="1"/>
</dbReference>
<dbReference type="PANTHER" id="PTHR42760:SF132">
    <property type="entry name" value="SHORT-CHAIN DEHYDROGENASE_REDUCTASE FAMILY PROTEIN"/>
    <property type="match status" value="1"/>
</dbReference>
<proteinExistence type="inferred from homology"/>
<evidence type="ECO:0000313" key="3">
    <source>
        <dbReference type="EMBL" id="ONG51582.1"/>
    </source>
</evidence>
<dbReference type="Proteomes" id="UP000188879">
    <property type="component" value="Unassembled WGS sequence"/>
</dbReference>
<evidence type="ECO:0000313" key="4">
    <source>
        <dbReference type="Proteomes" id="UP000188879"/>
    </source>
</evidence>
<dbReference type="InterPro" id="IPR057326">
    <property type="entry name" value="KR_dom"/>
</dbReference>
<dbReference type="NCBIfam" id="NF009466">
    <property type="entry name" value="PRK12826.1-2"/>
    <property type="match status" value="1"/>
</dbReference>
<reference evidence="3 4" key="1">
    <citation type="submission" date="2016-10" db="EMBL/GenBank/DDBJ databases">
        <title>Draft Genome sequence of Roseomonas sp. strain M3.</title>
        <authorList>
            <person name="Subhash Y."/>
            <person name="Lee S."/>
        </authorList>
    </citation>
    <scope>NUCLEOTIDE SEQUENCE [LARGE SCALE GENOMIC DNA]</scope>
    <source>
        <strain evidence="3 4">M3</strain>
    </source>
</reference>
<dbReference type="AlphaFoldDB" id="A0A1V2H031"/>
<dbReference type="FunFam" id="3.40.50.720:FF:000084">
    <property type="entry name" value="Short-chain dehydrogenase reductase"/>
    <property type="match status" value="1"/>
</dbReference>
<keyword evidence="4" id="KW-1185">Reference proteome</keyword>
<accession>A0A1V2H031</accession>
<dbReference type="PANTHER" id="PTHR42760">
    <property type="entry name" value="SHORT-CHAIN DEHYDROGENASES/REDUCTASES FAMILY MEMBER"/>
    <property type="match status" value="1"/>
</dbReference>
<dbReference type="EMBL" id="MLCO01000160">
    <property type="protein sequence ID" value="ONG51582.1"/>
    <property type="molecule type" value="Genomic_DNA"/>
</dbReference>
<dbReference type="InterPro" id="IPR020904">
    <property type="entry name" value="Sc_DH/Rdtase_CS"/>
</dbReference>
<dbReference type="Pfam" id="PF13561">
    <property type="entry name" value="adh_short_C2"/>
    <property type="match status" value="1"/>
</dbReference>
<dbReference type="Gene3D" id="3.40.50.720">
    <property type="entry name" value="NAD(P)-binding Rossmann-like Domain"/>
    <property type="match status" value="1"/>
</dbReference>
<sequence>MQLSLAGQVAVVTGASSGLGRGIAELFAEAGAAVVVNYHGGVEAAAEVVRGIEAKGGEAIAVQADVADPDAVARMFEAAAARFGAVDILVANSGIQQDAPFAEMTLQDWHKVISTNLTGQFLCCQAALRRFRAQGRRPHSRALGKILCMSSVHDRIPWAGHANYAASKGGIAMLMQSLAQEVAAEGIRVNAIAPGAIRTRINAGARAEGEAKMLDLIPYGRVGEPEDVARAALFLVSDLADYVVGATLYVDGGMTLYPGFRDNG</sequence>
<dbReference type="InterPro" id="IPR002347">
    <property type="entry name" value="SDR_fam"/>
</dbReference>
<dbReference type="NCBIfam" id="NF005559">
    <property type="entry name" value="PRK07231.1"/>
    <property type="match status" value="1"/>
</dbReference>
<dbReference type="PRINTS" id="PR00080">
    <property type="entry name" value="SDRFAMILY"/>
</dbReference>
<dbReference type="PROSITE" id="PS00061">
    <property type="entry name" value="ADH_SHORT"/>
    <property type="match status" value="1"/>
</dbReference>
<protein>
    <submittedName>
        <fullName evidence="3">Sugar dehydrogenase</fullName>
    </submittedName>
</protein>
<evidence type="ECO:0000256" key="1">
    <source>
        <dbReference type="ARBA" id="ARBA00006484"/>
    </source>
</evidence>
<feature type="domain" description="Ketoreductase" evidence="2">
    <location>
        <begin position="8"/>
        <end position="200"/>
    </location>
</feature>
<dbReference type="InterPro" id="IPR036291">
    <property type="entry name" value="NAD(P)-bd_dom_sf"/>
</dbReference>
<dbReference type="OrthoDB" id="9809287at2"/>
<gene>
    <name evidence="3" type="ORF">BKE38_15970</name>
</gene>
<dbReference type="GO" id="GO:0016616">
    <property type="term" value="F:oxidoreductase activity, acting on the CH-OH group of donors, NAD or NADP as acceptor"/>
    <property type="evidence" value="ECO:0007669"/>
    <property type="project" value="TreeGrafter"/>
</dbReference>
<dbReference type="PRINTS" id="PR00081">
    <property type="entry name" value="GDHRDH"/>
</dbReference>